<dbReference type="Proteomes" id="UP000659698">
    <property type="component" value="Unassembled WGS sequence"/>
</dbReference>
<feature type="signal peptide" evidence="1">
    <location>
        <begin position="1"/>
        <end position="25"/>
    </location>
</feature>
<proteinExistence type="predicted"/>
<dbReference type="PROSITE" id="PS51257">
    <property type="entry name" value="PROKAR_LIPOPROTEIN"/>
    <property type="match status" value="1"/>
</dbReference>
<comment type="caution">
    <text evidence="2">The sequence shown here is derived from an EMBL/GenBank/DDBJ whole genome shotgun (WGS) entry which is preliminary data.</text>
</comment>
<evidence type="ECO:0000313" key="3">
    <source>
        <dbReference type="Proteomes" id="UP000659698"/>
    </source>
</evidence>
<protein>
    <recommendedName>
        <fullName evidence="4">Lipoprotein</fullName>
    </recommendedName>
</protein>
<evidence type="ECO:0000313" key="2">
    <source>
        <dbReference type="EMBL" id="MBC3540786.1"/>
    </source>
</evidence>
<dbReference type="EMBL" id="JACOAF010000031">
    <property type="protein sequence ID" value="MBC3540786.1"/>
    <property type="molecule type" value="Genomic_DNA"/>
</dbReference>
<keyword evidence="1" id="KW-0732">Signal</keyword>
<evidence type="ECO:0000256" key="1">
    <source>
        <dbReference type="SAM" id="SignalP"/>
    </source>
</evidence>
<organism evidence="2 3">
    <name type="scientific">Rufibacter sediminis</name>
    <dbReference type="NCBI Taxonomy" id="2762756"/>
    <lineage>
        <taxon>Bacteria</taxon>
        <taxon>Pseudomonadati</taxon>
        <taxon>Bacteroidota</taxon>
        <taxon>Cytophagia</taxon>
        <taxon>Cytophagales</taxon>
        <taxon>Hymenobacteraceae</taxon>
        <taxon>Rufibacter</taxon>
    </lineage>
</organism>
<feature type="chain" id="PRO_5045760216" description="Lipoprotein" evidence="1">
    <location>
        <begin position="26"/>
        <end position="139"/>
    </location>
</feature>
<accession>A0ABR6VVZ8</accession>
<dbReference type="RefSeq" id="WP_186638965.1">
    <property type="nucleotide sequence ID" value="NZ_JACOAF010000031.1"/>
</dbReference>
<sequence length="139" mass="15033">MKRKSSFVLLVTLLLLGCAPSKKQAAMAPLAPVQPVTLYTLVWQRPVSVEQLTLTLQKVEDTRCPKDVRCIWAGVAVAQVRLEDSAGASVAQTLSVGKMVNVPLGAKKYGLTLREITPYPQVSDLNPEEKAALVSLTAF</sequence>
<reference evidence="2 3" key="1">
    <citation type="journal article" date="2019" name="Int. J. Syst. Evol. Microbiol.">
        <title>Rufibacter sediminis sp. nov., isolated from freshwater lake sediment.</title>
        <authorList>
            <person name="Qu J.H."/>
            <person name="Zhang L.J."/>
            <person name="Fu Y.H."/>
            <person name="Li H.F."/>
        </authorList>
    </citation>
    <scope>NUCLEOTIDE SEQUENCE [LARGE SCALE GENOMIC DNA]</scope>
    <source>
        <strain evidence="2 3">H-1</strain>
    </source>
</reference>
<name>A0ABR6VVZ8_9BACT</name>
<keyword evidence="3" id="KW-1185">Reference proteome</keyword>
<gene>
    <name evidence="2" type="ORF">H7U12_13920</name>
</gene>
<evidence type="ECO:0008006" key="4">
    <source>
        <dbReference type="Google" id="ProtNLM"/>
    </source>
</evidence>